<dbReference type="Proteomes" id="UP000016932">
    <property type="component" value="Unassembled WGS sequence"/>
</dbReference>
<gene>
    <name evidence="1" type="ORF">MYCFIDRAFT_84833</name>
</gene>
<dbReference type="RefSeq" id="XP_007931517.1">
    <property type="nucleotide sequence ID" value="XM_007933326.1"/>
</dbReference>
<dbReference type="EMBL" id="KB446564">
    <property type="protein sequence ID" value="EME77734.1"/>
    <property type="molecule type" value="Genomic_DNA"/>
</dbReference>
<dbReference type="GeneID" id="19342264"/>
<name>M2ZF37_PSEFD</name>
<dbReference type="OrthoDB" id="3640679at2759"/>
<dbReference type="HOGENOM" id="CLU_900542_0_0_1"/>
<dbReference type="AlphaFoldDB" id="M2ZF37"/>
<dbReference type="KEGG" id="pfj:MYCFIDRAFT_84833"/>
<sequence length="309" mass="35984">MESVSPKNARGTSAPNMPAAPVIPSAASKVFGILELFELIIFLYGCSDADIDDEGYITRPSLGLYRLQRVNHTFRDHIANSKKLRRLMFLAPVDYYPRPPNRLQNYAPLTWFLEHLRPGRLGNASRRKQKQHATFQYHHPKTTVRELSQNRGMLHLEKTSREASWRKMKICNSMDAALLSPIHFLNYQYDSDLIRECFEFEKLAVERQCPAESTLGDFWDVYMALETGLTEVVMAFEQYRSVKLAEREVFKAQVNANPSRYMVYAMKYKWDYDDRPFFNRLDEHIGAFSIWQESGAGRDNEDFEDDDLV</sequence>
<keyword evidence="2" id="KW-1185">Reference proteome</keyword>
<proteinExistence type="predicted"/>
<accession>M2ZF37</accession>
<evidence type="ECO:0000313" key="2">
    <source>
        <dbReference type="Proteomes" id="UP000016932"/>
    </source>
</evidence>
<reference evidence="1 2" key="1">
    <citation type="journal article" date="2012" name="PLoS Pathog.">
        <title>Diverse lifestyles and strategies of plant pathogenesis encoded in the genomes of eighteen Dothideomycetes fungi.</title>
        <authorList>
            <person name="Ohm R.A."/>
            <person name="Feau N."/>
            <person name="Henrissat B."/>
            <person name="Schoch C.L."/>
            <person name="Horwitz B.A."/>
            <person name="Barry K.W."/>
            <person name="Condon B.J."/>
            <person name="Copeland A.C."/>
            <person name="Dhillon B."/>
            <person name="Glaser F."/>
            <person name="Hesse C.N."/>
            <person name="Kosti I."/>
            <person name="LaButti K."/>
            <person name="Lindquist E.A."/>
            <person name="Lucas S."/>
            <person name="Salamov A.A."/>
            <person name="Bradshaw R.E."/>
            <person name="Ciuffetti L."/>
            <person name="Hamelin R.C."/>
            <person name="Kema G.H.J."/>
            <person name="Lawrence C."/>
            <person name="Scott J.A."/>
            <person name="Spatafora J.W."/>
            <person name="Turgeon B.G."/>
            <person name="de Wit P.J.G.M."/>
            <person name="Zhong S."/>
            <person name="Goodwin S.B."/>
            <person name="Grigoriev I.V."/>
        </authorList>
    </citation>
    <scope>NUCLEOTIDE SEQUENCE [LARGE SCALE GENOMIC DNA]</scope>
    <source>
        <strain evidence="1 2">CIRAD86</strain>
    </source>
</reference>
<dbReference type="VEuPathDB" id="FungiDB:MYCFIDRAFT_84833"/>
<protein>
    <submittedName>
        <fullName evidence="1">Uncharacterized protein</fullName>
    </submittedName>
</protein>
<organism evidence="1 2">
    <name type="scientific">Pseudocercospora fijiensis (strain CIRAD86)</name>
    <name type="common">Black leaf streak disease fungus</name>
    <name type="synonym">Mycosphaerella fijiensis</name>
    <dbReference type="NCBI Taxonomy" id="383855"/>
    <lineage>
        <taxon>Eukaryota</taxon>
        <taxon>Fungi</taxon>
        <taxon>Dikarya</taxon>
        <taxon>Ascomycota</taxon>
        <taxon>Pezizomycotina</taxon>
        <taxon>Dothideomycetes</taxon>
        <taxon>Dothideomycetidae</taxon>
        <taxon>Mycosphaerellales</taxon>
        <taxon>Mycosphaerellaceae</taxon>
        <taxon>Pseudocercospora</taxon>
    </lineage>
</organism>
<evidence type="ECO:0000313" key="1">
    <source>
        <dbReference type="EMBL" id="EME77734.1"/>
    </source>
</evidence>